<feature type="transmembrane region" description="Helical" evidence="1">
    <location>
        <begin position="51"/>
        <end position="70"/>
    </location>
</feature>
<dbReference type="RefSeq" id="WP_088993807.1">
    <property type="nucleotide sequence ID" value="NZ_LT607750.1"/>
</dbReference>
<dbReference type="Pfam" id="PF03703">
    <property type="entry name" value="bPH_2"/>
    <property type="match status" value="1"/>
</dbReference>
<feature type="domain" description="YdbS-like PH" evidence="2">
    <location>
        <begin position="76"/>
        <end position="153"/>
    </location>
</feature>
<sequence>MTGSTVRLRPPRHRVERRAVGWWTVRAVLGAAPVLAALTATYTLAGSTRPWSGAALVVAVVAAAGYAAVVPSWRYAVHRWETTTQAVYASSGWFVREWRVAPMSRIQTVDRVRGPLQQLFGLATVTVTTASAHGPVRLVGLDAEVAARTAEQLTELVRQTPGDAT</sequence>
<accession>A0A1C5HW28</accession>
<name>A0A1C5HW28_9ACTN</name>
<organism evidence="3 4">
    <name type="scientific">Micromonospora echinaurantiaca</name>
    <dbReference type="NCBI Taxonomy" id="47857"/>
    <lineage>
        <taxon>Bacteria</taxon>
        <taxon>Bacillati</taxon>
        <taxon>Actinomycetota</taxon>
        <taxon>Actinomycetes</taxon>
        <taxon>Micromonosporales</taxon>
        <taxon>Micromonosporaceae</taxon>
        <taxon>Micromonospora</taxon>
    </lineage>
</organism>
<protein>
    <recommendedName>
        <fullName evidence="2">YdbS-like PH domain-containing protein</fullName>
    </recommendedName>
</protein>
<evidence type="ECO:0000256" key="1">
    <source>
        <dbReference type="SAM" id="Phobius"/>
    </source>
</evidence>
<keyword evidence="4" id="KW-1185">Reference proteome</keyword>
<feature type="transmembrane region" description="Helical" evidence="1">
    <location>
        <begin position="20"/>
        <end position="45"/>
    </location>
</feature>
<evidence type="ECO:0000259" key="2">
    <source>
        <dbReference type="Pfam" id="PF03703"/>
    </source>
</evidence>
<keyword evidence="1" id="KW-0472">Membrane</keyword>
<proteinExistence type="predicted"/>
<dbReference type="EMBL" id="LT607750">
    <property type="protein sequence ID" value="SCG50107.1"/>
    <property type="molecule type" value="Genomic_DNA"/>
</dbReference>
<dbReference type="PANTHER" id="PTHR34473:SF3">
    <property type="entry name" value="TRANSMEMBRANE PROTEIN-RELATED"/>
    <property type="match status" value="1"/>
</dbReference>
<dbReference type="AlphaFoldDB" id="A0A1C5HW28"/>
<evidence type="ECO:0000313" key="4">
    <source>
        <dbReference type="Proteomes" id="UP000198217"/>
    </source>
</evidence>
<reference evidence="3 4" key="1">
    <citation type="submission" date="2016-06" db="EMBL/GenBank/DDBJ databases">
        <authorList>
            <person name="Kjaerup R.B."/>
            <person name="Dalgaard T.S."/>
            <person name="Juul-Madsen H.R."/>
        </authorList>
    </citation>
    <scope>NUCLEOTIDE SEQUENCE [LARGE SCALE GENOMIC DNA]</scope>
    <source>
        <strain evidence="3 4">DSM 43904</strain>
    </source>
</reference>
<dbReference type="PANTHER" id="PTHR34473">
    <property type="entry name" value="UPF0699 TRANSMEMBRANE PROTEIN YDBS"/>
    <property type="match status" value="1"/>
</dbReference>
<keyword evidence="1" id="KW-1133">Transmembrane helix</keyword>
<dbReference type="InterPro" id="IPR005182">
    <property type="entry name" value="YdbS-like_PH"/>
</dbReference>
<evidence type="ECO:0000313" key="3">
    <source>
        <dbReference type="EMBL" id="SCG50107.1"/>
    </source>
</evidence>
<gene>
    <name evidence="3" type="ORF">GA0070609_2327</name>
</gene>
<dbReference type="Proteomes" id="UP000198217">
    <property type="component" value="Chromosome I"/>
</dbReference>
<keyword evidence="1" id="KW-0812">Transmembrane</keyword>